<comment type="caution">
    <text evidence="2">The sequence shown here is derived from an EMBL/GenBank/DDBJ whole genome shotgun (WGS) entry which is preliminary data.</text>
</comment>
<feature type="non-terminal residue" evidence="2">
    <location>
        <position position="1"/>
    </location>
</feature>
<dbReference type="AlphaFoldDB" id="A0A9D2VL24"/>
<reference evidence="2" key="2">
    <citation type="submission" date="2021-09" db="EMBL/GenBank/DDBJ databases">
        <authorList>
            <person name="Gilroy R."/>
        </authorList>
    </citation>
    <scope>NUCLEOTIDE SEQUENCE</scope>
    <source>
        <strain evidence="2">USAMLcec12-2067</strain>
    </source>
</reference>
<protein>
    <submittedName>
        <fullName evidence="2">Uncharacterized protein</fullName>
    </submittedName>
</protein>
<name>A0A9D2VL24_9ACTN</name>
<reference evidence="2" key="1">
    <citation type="journal article" date="2021" name="PeerJ">
        <title>Extensive microbial diversity within the chicken gut microbiome revealed by metagenomics and culture.</title>
        <authorList>
            <person name="Gilroy R."/>
            <person name="Ravi A."/>
            <person name="Getino M."/>
            <person name="Pursley I."/>
            <person name="Horton D.L."/>
            <person name="Alikhan N.F."/>
            <person name="Baker D."/>
            <person name="Gharbi K."/>
            <person name="Hall N."/>
            <person name="Watson M."/>
            <person name="Adriaenssens E.M."/>
            <person name="Foster-Nyarko E."/>
            <person name="Jarju S."/>
            <person name="Secka A."/>
            <person name="Antonio M."/>
            <person name="Oren A."/>
            <person name="Chaudhuri R.R."/>
            <person name="La Ragione R."/>
            <person name="Hildebrand F."/>
            <person name="Pallen M.J."/>
        </authorList>
    </citation>
    <scope>NUCLEOTIDE SEQUENCE</scope>
    <source>
        <strain evidence="2">USAMLcec12-2067</strain>
    </source>
</reference>
<sequence>QKSDGSTKVGRGQLHAVPRFRDYGPLPTGTAQRLMNASRDAQRSNSMVTQPIRRKHHVIHV</sequence>
<dbReference type="Proteomes" id="UP000789325">
    <property type="component" value="Unassembled WGS sequence"/>
</dbReference>
<dbReference type="EMBL" id="DYZL01000165">
    <property type="protein sequence ID" value="HJH43674.1"/>
    <property type="molecule type" value="Genomic_DNA"/>
</dbReference>
<proteinExistence type="predicted"/>
<feature type="compositionally biased region" description="Basic residues" evidence="1">
    <location>
        <begin position="52"/>
        <end position="61"/>
    </location>
</feature>
<organism evidence="2 3">
    <name type="scientific">Rubneribacter badeniensis</name>
    <dbReference type="NCBI Taxonomy" id="2070688"/>
    <lineage>
        <taxon>Bacteria</taxon>
        <taxon>Bacillati</taxon>
        <taxon>Actinomycetota</taxon>
        <taxon>Coriobacteriia</taxon>
        <taxon>Eggerthellales</taxon>
        <taxon>Eggerthellaceae</taxon>
        <taxon>Rubneribacter</taxon>
    </lineage>
</organism>
<accession>A0A9D2VL24</accession>
<feature type="region of interest" description="Disordered" evidence="1">
    <location>
        <begin position="1"/>
        <end position="61"/>
    </location>
</feature>
<evidence type="ECO:0000256" key="1">
    <source>
        <dbReference type="SAM" id="MobiDB-lite"/>
    </source>
</evidence>
<gene>
    <name evidence="2" type="ORF">K8V16_07735</name>
</gene>
<evidence type="ECO:0000313" key="3">
    <source>
        <dbReference type="Proteomes" id="UP000789325"/>
    </source>
</evidence>
<evidence type="ECO:0000313" key="2">
    <source>
        <dbReference type="EMBL" id="HJH43674.1"/>
    </source>
</evidence>